<evidence type="ECO:0000256" key="1">
    <source>
        <dbReference type="SAM" id="MobiDB-lite"/>
    </source>
</evidence>
<reference evidence="2" key="1">
    <citation type="journal article" date="2014" name="Int. J. Syst. Evol. Microbiol.">
        <title>Complete genome sequence of Corynebacterium casei LMG S-19264T (=DSM 44701T), isolated from a smear-ripened cheese.</title>
        <authorList>
            <consortium name="US DOE Joint Genome Institute (JGI-PGF)"/>
            <person name="Walter F."/>
            <person name="Albersmeier A."/>
            <person name="Kalinowski J."/>
            <person name="Ruckert C."/>
        </authorList>
    </citation>
    <scope>NUCLEOTIDE SEQUENCE</scope>
    <source>
        <strain evidence="2">VKM B-2748</strain>
    </source>
</reference>
<feature type="region of interest" description="Disordered" evidence="1">
    <location>
        <begin position="160"/>
        <end position="185"/>
    </location>
</feature>
<keyword evidence="3" id="KW-1185">Reference proteome</keyword>
<evidence type="ECO:0008006" key="4">
    <source>
        <dbReference type="Google" id="ProtNLM"/>
    </source>
</evidence>
<dbReference type="Proteomes" id="UP001143309">
    <property type="component" value="Unassembled WGS sequence"/>
</dbReference>
<comment type="caution">
    <text evidence="2">The sequence shown here is derived from an EMBL/GenBank/DDBJ whole genome shotgun (WGS) entry which is preliminary data.</text>
</comment>
<name>A0A9W6N7A2_9HYPH</name>
<sequence>MRLGALRSLLPPALALAALVALGYAGWRLYEQRQERAYIQALAANRDVQPADDATAAALFARAHYLLARDRIDEAQGLVGRITERGSPAVVARFHYDVGNARTRRAIAAIEATKIDVAVPEVRLAKESYREALRADPELWDARFNLDVVMRLVRDFPEVERGEEETKAQPKKLWTDLPGLPRGLP</sequence>
<organism evidence="2 3">
    <name type="scientific">Methylopila turkensis</name>
    <dbReference type="NCBI Taxonomy" id="1437816"/>
    <lineage>
        <taxon>Bacteria</taxon>
        <taxon>Pseudomonadati</taxon>
        <taxon>Pseudomonadota</taxon>
        <taxon>Alphaproteobacteria</taxon>
        <taxon>Hyphomicrobiales</taxon>
        <taxon>Methylopilaceae</taxon>
        <taxon>Methylopila</taxon>
    </lineage>
</organism>
<dbReference type="SUPFAM" id="SSF48452">
    <property type="entry name" value="TPR-like"/>
    <property type="match status" value="1"/>
</dbReference>
<dbReference type="RefSeq" id="WP_271200658.1">
    <property type="nucleotide sequence ID" value="NZ_BSFL01000002.1"/>
</dbReference>
<evidence type="ECO:0000313" key="3">
    <source>
        <dbReference type="Proteomes" id="UP001143309"/>
    </source>
</evidence>
<dbReference type="InterPro" id="IPR011990">
    <property type="entry name" value="TPR-like_helical_dom_sf"/>
</dbReference>
<dbReference type="AlphaFoldDB" id="A0A9W6N7A2"/>
<dbReference type="Gene3D" id="1.25.40.10">
    <property type="entry name" value="Tetratricopeptide repeat domain"/>
    <property type="match status" value="1"/>
</dbReference>
<proteinExistence type="predicted"/>
<dbReference type="EMBL" id="BSFL01000002">
    <property type="protein sequence ID" value="GLK80187.1"/>
    <property type="molecule type" value="Genomic_DNA"/>
</dbReference>
<evidence type="ECO:0000313" key="2">
    <source>
        <dbReference type="EMBL" id="GLK80187.1"/>
    </source>
</evidence>
<protein>
    <recommendedName>
        <fullName evidence="4">MxaK protein</fullName>
    </recommendedName>
</protein>
<accession>A0A9W6N7A2</accession>
<reference evidence="2" key="2">
    <citation type="submission" date="2023-01" db="EMBL/GenBank/DDBJ databases">
        <authorList>
            <person name="Sun Q."/>
            <person name="Evtushenko L."/>
        </authorList>
    </citation>
    <scope>NUCLEOTIDE SEQUENCE</scope>
    <source>
        <strain evidence="2">VKM B-2748</strain>
    </source>
</reference>
<gene>
    <name evidence="2" type="ORF">GCM10008174_19280</name>
</gene>